<reference evidence="2 3" key="1">
    <citation type="journal article" date="2016" name="Mol. Biol. Evol.">
        <title>Comparative Genomics of Early-Diverging Mushroom-Forming Fungi Provides Insights into the Origins of Lignocellulose Decay Capabilities.</title>
        <authorList>
            <person name="Nagy L.G."/>
            <person name="Riley R."/>
            <person name="Tritt A."/>
            <person name="Adam C."/>
            <person name="Daum C."/>
            <person name="Floudas D."/>
            <person name="Sun H."/>
            <person name="Yadav J.S."/>
            <person name="Pangilinan J."/>
            <person name="Larsson K.H."/>
            <person name="Matsuura K."/>
            <person name="Barry K."/>
            <person name="Labutti K."/>
            <person name="Kuo R."/>
            <person name="Ohm R.A."/>
            <person name="Bhattacharya S.S."/>
            <person name="Shirouzu T."/>
            <person name="Yoshinaga Y."/>
            <person name="Martin F.M."/>
            <person name="Grigoriev I.V."/>
            <person name="Hibbett D.S."/>
        </authorList>
    </citation>
    <scope>NUCLEOTIDE SEQUENCE [LARGE SCALE GENOMIC DNA]</scope>
    <source>
        <strain evidence="2 3">93-53</strain>
    </source>
</reference>
<keyword evidence="3" id="KW-1185">Reference proteome</keyword>
<dbReference type="Proteomes" id="UP000076871">
    <property type="component" value="Unassembled WGS sequence"/>
</dbReference>
<evidence type="ECO:0000313" key="3">
    <source>
        <dbReference type="Proteomes" id="UP000076871"/>
    </source>
</evidence>
<dbReference type="RefSeq" id="XP_040770206.1">
    <property type="nucleotide sequence ID" value="XM_040906734.1"/>
</dbReference>
<protein>
    <submittedName>
        <fullName evidence="2">Uncharacterized protein</fullName>
    </submittedName>
</protein>
<sequence>MCPQTIPLRRIPRPPWRTGLQEGMQLPLKEFKEITTYVHALARAHLREDLSYRQQDPASIAKIREKAIEVYPILSNRYDDAWPIDNIVKRHLQQSSFLHRHKSYYRNLKEGRKTTSSINDRVCSPSLSGAASSSRISQDAPTSLRSPSSSCEGPSIHTLPDITRIHEDITSLTPWAMLSATQRPVGSFNKFLRSCRPSLEHLASSFERMAGLATEWKFRGLLDWPEGPLYSLLKDDMRLSQSECEEVFDALAYLRQTGVIVL</sequence>
<dbReference type="GeneID" id="63823763"/>
<accession>A0A165I7R7</accession>
<dbReference type="OrthoDB" id="125903at2759"/>
<evidence type="ECO:0000256" key="1">
    <source>
        <dbReference type="SAM" id="MobiDB-lite"/>
    </source>
</evidence>
<feature type="compositionally biased region" description="Polar residues" evidence="1">
    <location>
        <begin position="139"/>
        <end position="152"/>
    </location>
</feature>
<gene>
    <name evidence="2" type="ORF">LAESUDRAFT_709900</name>
</gene>
<name>A0A165I7R7_9APHY</name>
<dbReference type="AlphaFoldDB" id="A0A165I7R7"/>
<dbReference type="EMBL" id="KV427605">
    <property type="protein sequence ID" value="KZT12696.1"/>
    <property type="molecule type" value="Genomic_DNA"/>
</dbReference>
<dbReference type="InParanoid" id="A0A165I7R7"/>
<feature type="region of interest" description="Disordered" evidence="1">
    <location>
        <begin position="115"/>
        <end position="157"/>
    </location>
</feature>
<proteinExistence type="predicted"/>
<feature type="compositionally biased region" description="Low complexity" evidence="1">
    <location>
        <begin position="124"/>
        <end position="137"/>
    </location>
</feature>
<evidence type="ECO:0000313" key="2">
    <source>
        <dbReference type="EMBL" id="KZT12696.1"/>
    </source>
</evidence>
<organism evidence="2 3">
    <name type="scientific">Laetiporus sulphureus 93-53</name>
    <dbReference type="NCBI Taxonomy" id="1314785"/>
    <lineage>
        <taxon>Eukaryota</taxon>
        <taxon>Fungi</taxon>
        <taxon>Dikarya</taxon>
        <taxon>Basidiomycota</taxon>
        <taxon>Agaricomycotina</taxon>
        <taxon>Agaricomycetes</taxon>
        <taxon>Polyporales</taxon>
        <taxon>Laetiporus</taxon>
    </lineage>
</organism>